<sequence>MKCLSLVLVLILGYSVDSYGQENNEIKLIRDFYKALYINDIDPEEIVARYIKCSDADQCKKGAYMVMDFRNLANEEKGNFFLLKKDIMENNFFISSYNSFPETDKIKFKNLAGDKRKEIYKVDLRNGAPQYFLIEKDKIVSFFGFQKAGSEDYTFIVF</sequence>
<comment type="caution">
    <text evidence="1">The sequence shown here is derived from an EMBL/GenBank/DDBJ whole genome shotgun (WGS) entry which is preliminary data.</text>
</comment>
<protein>
    <submittedName>
        <fullName evidence="1">Uncharacterized protein</fullName>
    </submittedName>
</protein>
<proteinExistence type="predicted"/>
<name>A0ABS8M2R7_9FLAO</name>
<gene>
    <name evidence="1" type="ORF">LNQ34_11940</name>
</gene>
<organism evidence="1 2">
    <name type="scientific">Flavobacterium lipolyticum</name>
    <dbReference type="NCBI Taxonomy" id="2893754"/>
    <lineage>
        <taxon>Bacteria</taxon>
        <taxon>Pseudomonadati</taxon>
        <taxon>Bacteroidota</taxon>
        <taxon>Flavobacteriia</taxon>
        <taxon>Flavobacteriales</taxon>
        <taxon>Flavobacteriaceae</taxon>
        <taxon>Flavobacterium</taxon>
    </lineage>
</organism>
<dbReference type="RefSeq" id="WP_202701185.1">
    <property type="nucleotide sequence ID" value="NZ_JAJJMN010000001.1"/>
</dbReference>
<reference evidence="1" key="1">
    <citation type="submission" date="2021-11" db="EMBL/GenBank/DDBJ databases">
        <title>Description of novel Flavobacterium species.</title>
        <authorList>
            <person name="Saticioglu I.B."/>
            <person name="Ay H."/>
            <person name="Altun S."/>
            <person name="Duman M."/>
        </authorList>
    </citation>
    <scope>NUCLEOTIDE SEQUENCE</scope>
    <source>
        <strain evidence="1">F-126</strain>
    </source>
</reference>
<keyword evidence="2" id="KW-1185">Reference proteome</keyword>
<evidence type="ECO:0000313" key="2">
    <source>
        <dbReference type="Proteomes" id="UP001430700"/>
    </source>
</evidence>
<accession>A0ABS8M2R7</accession>
<dbReference type="Proteomes" id="UP001430700">
    <property type="component" value="Unassembled WGS sequence"/>
</dbReference>
<dbReference type="EMBL" id="JAJJMN010000001">
    <property type="protein sequence ID" value="MCC9018488.1"/>
    <property type="molecule type" value="Genomic_DNA"/>
</dbReference>
<evidence type="ECO:0000313" key="1">
    <source>
        <dbReference type="EMBL" id="MCC9018488.1"/>
    </source>
</evidence>